<dbReference type="RefSeq" id="WP_184886366.1">
    <property type="nucleotide sequence ID" value="NZ_BOOV01000006.1"/>
</dbReference>
<accession>A0A7W7GDH7</accession>
<feature type="transmembrane region" description="Helical" evidence="1">
    <location>
        <begin position="53"/>
        <end position="75"/>
    </location>
</feature>
<keyword evidence="1" id="KW-0812">Transmembrane</keyword>
<feature type="transmembrane region" description="Helical" evidence="1">
    <location>
        <begin position="87"/>
        <end position="106"/>
    </location>
</feature>
<evidence type="ECO:0000313" key="3">
    <source>
        <dbReference type="Proteomes" id="UP000542210"/>
    </source>
</evidence>
<keyword evidence="1" id="KW-1133">Transmembrane helix</keyword>
<evidence type="ECO:0000256" key="1">
    <source>
        <dbReference type="SAM" id="Phobius"/>
    </source>
</evidence>
<dbReference type="Proteomes" id="UP000542210">
    <property type="component" value="Unassembled WGS sequence"/>
</dbReference>
<evidence type="ECO:0000313" key="2">
    <source>
        <dbReference type="EMBL" id="MBB4704980.1"/>
    </source>
</evidence>
<feature type="transmembrane region" description="Helical" evidence="1">
    <location>
        <begin position="155"/>
        <end position="175"/>
    </location>
</feature>
<organism evidence="2 3">
    <name type="scientific">Sphaerisporangium siamense</name>
    <dbReference type="NCBI Taxonomy" id="795645"/>
    <lineage>
        <taxon>Bacteria</taxon>
        <taxon>Bacillati</taxon>
        <taxon>Actinomycetota</taxon>
        <taxon>Actinomycetes</taxon>
        <taxon>Streptosporangiales</taxon>
        <taxon>Streptosporangiaceae</taxon>
        <taxon>Sphaerisporangium</taxon>
    </lineage>
</organism>
<reference evidence="2 3" key="1">
    <citation type="submission" date="2020-08" db="EMBL/GenBank/DDBJ databases">
        <title>Sequencing the genomes of 1000 actinobacteria strains.</title>
        <authorList>
            <person name="Klenk H.-P."/>
        </authorList>
    </citation>
    <scope>NUCLEOTIDE SEQUENCE [LARGE SCALE GENOMIC DNA]</scope>
    <source>
        <strain evidence="2 3">DSM 45784</strain>
    </source>
</reference>
<keyword evidence="1" id="KW-0472">Membrane</keyword>
<proteinExistence type="predicted"/>
<protein>
    <submittedName>
        <fullName evidence="2">Uncharacterized protein</fullName>
    </submittedName>
</protein>
<name>A0A7W7GDH7_9ACTN</name>
<keyword evidence="3" id="KW-1185">Reference proteome</keyword>
<gene>
    <name evidence="2" type="ORF">BJ982_006524</name>
</gene>
<sequence>MMGYVAAGAGSLAGVVFGVSSISKARCGAAFSTFTGAMGALPFVPYGWERRVALAIVVAEALVAVTSPLVLPRMLLAKTPYVPLLPALWAVVAVLLLGVAGLVFLARERGPRPRPTGTAACAATTRRILRKFALAAIASIGVVSGIVARPGDPDLVGGVLASLAGAAIASLFIYFDDIAEVFALNRVPHSTGDRE</sequence>
<dbReference type="EMBL" id="JACHND010000001">
    <property type="protein sequence ID" value="MBB4704980.1"/>
    <property type="molecule type" value="Genomic_DNA"/>
</dbReference>
<feature type="transmembrane region" description="Helical" evidence="1">
    <location>
        <begin position="132"/>
        <end position="149"/>
    </location>
</feature>
<dbReference type="AlphaFoldDB" id="A0A7W7GDH7"/>
<comment type="caution">
    <text evidence="2">The sequence shown here is derived from an EMBL/GenBank/DDBJ whole genome shotgun (WGS) entry which is preliminary data.</text>
</comment>